<sequence length="58" mass="6294">MSGQSKFASGEGLDENDGLVEKKCSGCRKIKMIVPGHVCQVCTERLKKNRDLDGVAKV</sequence>
<accession>A0A3G5AD49</accession>
<name>A0A3G5AD49_9VIRU</name>
<organism evidence="1">
    <name type="scientific">Hyperionvirus sp</name>
    <dbReference type="NCBI Taxonomy" id="2487770"/>
    <lineage>
        <taxon>Viruses</taxon>
        <taxon>Varidnaviria</taxon>
        <taxon>Bamfordvirae</taxon>
        <taxon>Nucleocytoviricota</taxon>
        <taxon>Megaviricetes</taxon>
        <taxon>Imitervirales</taxon>
        <taxon>Mimiviridae</taxon>
        <taxon>Klosneuvirinae</taxon>
    </lineage>
</organism>
<protein>
    <submittedName>
        <fullName evidence="1">Uncharacterized protein</fullName>
    </submittedName>
</protein>
<proteinExistence type="predicted"/>
<gene>
    <name evidence="1" type="ORF">Hyperionvirus19_15</name>
</gene>
<reference evidence="1" key="1">
    <citation type="submission" date="2018-10" db="EMBL/GenBank/DDBJ databases">
        <title>Hidden diversity of soil giant viruses.</title>
        <authorList>
            <person name="Schulz F."/>
            <person name="Alteio L."/>
            <person name="Goudeau D."/>
            <person name="Ryan E.M."/>
            <person name="Malmstrom R.R."/>
            <person name="Blanchard J."/>
            <person name="Woyke T."/>
        </authorList>
    </citation>
    <scope>NUCLEOTIDE SEQUENCE</scope>
    <source>
        <strain evidence="1">HYV1</strain>
    </source>
</reference>
<evidence type="ECO:0000313" key="1">
    <source>
        <dbReference type="EMBL" id="AYV84191.1"/>
    </source>
</evidence>
<dbReference type="EMBL" id="MK072401">
    <property type="protein sequence ID" value="AYV84191.1"/>
    <property type="molecule type" value="Genomic_DNA"/>
</dbReference>